<dbReference type="Gene3D" id="2.10.70.10">
    <property type="entry name" value="Complement Module, domain 1"/>
    <property type="match status" value="2"/>
</dbReference>
<dbReference type="GO" id="GO:0004867">
    <property type="term" value="F:serine-type endopeptidase inhibitor activity"/>
    <property type="evidence" value="ECO:0007669"/>
    <property type="project" value="InterPro"/>
</dbReference>
<name>A0AAV8WRY3_9CUCU</name>
<accession>A0AAV8WRY3</accession>
<dbReference type="PANTHER" id="PTHR46439:SF1">
    <property type="entry name" value="CYSTEINE-RICH MOTOR NEURON 1 PROTEIN"/>
    <property type="match status" value="1"/>
</dbReference>
<dbReference type="PROSITE" id="PS51252">
    <property type="entry name" value="ANTISTASIN"/>
    <property type="match status" value="1"/>
</dbReference>
<dbReference type="GO" id="GO:0005886">
    <property type="term" value="C:plasma membrane"/>
    <property type="evidence" value="ECO:0007669"/>
    <property type="project" value="TreeGrafter"/>
</dbReference>
<feature type="domain" description="Antistasin-like" evidence="2">
    <location>
        <begin position="336"/>
        <end position="362"/>
    </location>
</feature>
<proteinExistence type="predicted"/>
<evidence type="ECO:0000313" key="3">
    <source>
        <dbReference type="EMBL" id="KAJ8929278.1"/>
    </source>
</evidence>
<sequence length="455" mass="50294">LFFPVVQAAPSIEACPPDSILSNDFCICNPESCVKPSCLSVLTVAVNSSDLPGSCCPIYDCVDCRNDTLIDGKCPCAPGAVLDSKNQCECIDEEKHLVNGECICNPLQCKIPPLCDRKSVPVTIEEGCCKKTICKPCPADSESTKLEGDEIEDLCVCLPCKNDCGRNETIVIKKYGSGFPGNCCDLYECKKVEAIKGCHVGDIFYANGEKWFTNDAQECKCQNGLSLCSSLEEKSQSCFKDNKIYKHLEKWTKEDGCTYCSCMNGEEKCISHYCEVRESQIQNNDAQSCLKEGHVYQHLESWTEKDKCTYCTCLNGIDKCTQYFCDNETTIKKNECQPLANCNKTCINGFKINKKGCEICKCNNVKFTQEILNKYNITMKDLLTIVEDYMNQRTSTSSSLSTTTTAITTPTTTANPIATFTTVINNRNAKLSEETAISSTTTEPSVVPTDKETSK</sequence>
<evidence type="ECO:0000256" key="1">
    <source>
        <dbReference type="SAM" id="MobiDB-lite"/>
    </source>
</evidence>
<keyword evidence="4" id="KW-1185">Reference proteome</keyword>
<feature type="non-terminal residue" evidence="3">
    <location>
        <position position="1"/>
    </location>
</feature>
<dbReference type="EMBL" id="JANEYF010005081">
    <property type="protein sequence ID" value="KAJ8929278.1"/>
    <property type="molecule type" value="Genomic_DNA"/>
</dbReference>
<dbReference type="SUPFAM" id="SSF57603">
    <property type="entry name" value="FnI-like domain"/>
    <property type="match status" value="2"/>
</dbReference>
<evidence type="ECO:0000313" key="4">
    <source>
        <dbReference type="Proteomes" id="UP001162156"/>
    </source>
</evidence>
<dbReference type="Gene3D" id="2.10.22.10">
    <property type="entry name" value="Antistasin, domain 1"/>
    <property type="match status" value="1"/>
</dbReference>
<dbReference type="InterPro" id="IPR004094">
    <property type="entry name" value="Antistasin-like"/>
</dbReference>
<dbReference type="AlphaFoldDB" id="A0AAV8WRY3"/>
<dbReference type="Pfam" id="PF02822">
    <property type="entry name" value="Antistasin"/>
    <property type="match status" value="1"/>
</dbReference>
<dbReference type="InterPro" id="IPR052624">
    <property type="entry name" value="CRIM1"/>
</dbReference>
<dbReference type="Proteomes" id="UP001162156">
    <property type="component" value="Unassembled WGS sequence"/>
</dbReference>
<feature type="compositionally biased region" description="Low complexity" evidence="1">
    <location>
        <begin position="434"/>
        <end position="448"/>
    </location>
</feature>
<comment type="caution">
    <text evidence="3">The sequence shown here is derived from an EMBL/GenBank/DDBJ whole genome shotgun (WGS) entry which is preliminary data.</text>
</comment>
<protein>
    <recommendedName>
        <fullName evidence="2">Antistasin-like domain-containing protein</fullName>
    </recommendedName>
</protein>
<feature type="region of interest" description="Disordered" evidence="1">
    <location>
        <begin position="434"/>
        <end position="455"/>
    </location>
</feature>
<dbReference type="PANTHER" id="PTHR46439">
    <property type="entry name" value="CYSTEINE-RICH MOTOR NEURON 1 PROTEIN"/>
    <property type="match status" value="1"/>
</dbReference>
<evidence type="ECO:0000259" key="2">
    <source>
        <dbReference type="PROSITE" id="PS51252"/>
    </source>
</evidence>
<reference evidence="3" key="1">
    <citation type="journal article" date="2023" name="Insect Mol. Biol.">
        <title>Genome sequencing provides insights into the evolution of gene families encoding plant cell wall-degrading enzymes in longhorned beetles.</title>
        <authorList>
            <person name="Shin N.R."/>
            <person name="Okamura Y."/>
            <person name="Kirsch R."/>
            <person name="Pauchet Y."/>
        </authorList>
    </citation>
    <scope>NUCLEOTIDE SEQUENCE</scope>
    <source>
        <strain evidence="3">RBIC_L_NR</strain>
    </source>
</reference>
<organism evidence="3 4">
    <name type="scientific">Rhamnusium bicolor</name>
    <dbReference type="NCBI Taxonomy" id="1586634"/>
    <lineage>
        <taxon>Eukaryota</taxon>
        <taxon>Metazoa</taxon>
        <taxon>Ecdysozoa</taxon>
        <taxon>Arthropoda</taxon>
        <taxon>Hexapoda</taxon>
        <taxon>Insecta</taxon>
        <taxon>Pterygota</taxon>
        <taxon>Neoptera</taxon>
        <taxon>Endopterygota</taxon>
        <taxon>Coleoptera</taxon>
        <taxon>Polyphaga</taxon>
        <taxon>Cucujiformia</taxon>
        <taxon>Chrysomeloidea</taxon>
        <taxon>Cerambycidae</taxon>
        <taxon>Lepturinae</taxon>
        <taxon>Rhagiini</taxon>
        <taxon>Rhamnusium</taxon>
    </lineage>
</organism>
<gene>
    <name evidence="3" type="ORF">NQ314_018032</name>
</gene>